<proteinExistence type="predicted"/>
<dbReference type="AlphaFoldDB" id="A0A1R1XQY0"/>
<protein>
    <submittedName>
        <fullName evidence="1">Uncharacterized protein</fullName>
    </submittedName>
</protein>
<sequence length="58" mass="6766">MSQLSADFEAYSAFWEHQKALDFGFWGTFPEEYLHSVSEELIGYFFFPDTDIIVGYEG</sequence>
<keyword evidence="2" id="KW-1185">Reference proteome</keyword>
<accession>A0A1R1XQY0</accession>
<dbReference type="EMBL" id="LSSM01003698">
    <property type="protein sequence ID" value="OMJ17050.1"/>
    <property type="molecule type" value="Genomic_DNA"/>
</dbReference>
<gene>
    <name evidence="1" type="ORF">AYI69_g7586</name>
</gene>
<reference evidence="2" key="1">
    <citation type="submission" date="2017-01" db="EMBL/GenBank/DDBJ databases">
        <authorList>
            <person name="Wang Y."/>
            <person name="White M."/>
            <person name="Kvist S."/>
            <person name="Moncalvo J.-M."/>
        </authorList>
    </citation>
    <scope>NUCLEOTIDE SEQUENCE [LARGE SCALE GENOMIC DNA]</scope>
    <source>
        <strain evidence="2">ID-206-W2</strain>
    </source>
</reference>
<organism evidence="1 2">
    <name type="scientific">Smittium culicis</name>
    <dbReference type="NCBI Taxonomy" id="133412"/>
    <lineage>
        <taxon>Eukaryota</taxon>
        <taxon>Fungi</taxon>
        <taxon>Fungi incertae sedis</taxon>
        <taxon>Zoopagomycota</taxon>
        <taxon>Kickxellomycotina</taxon>
        <taxon>Harpellomycetes</taxon>
        <taxon>Harpellales</taxon>
        <taxon>Legeriomycetaceae</taxon>
        <taxon>Smittium</taxon>
    </lineage>
</organism>
<evidence type="ECO:0000313" key="2">
    <source>
        <dbReference type="Proteomes" id="UP000187429"/>
    </source>
</evidence>
<evidence type="ECO:0000313" key="1">
    <source>
        <dbReference type="EMBL" id="OMJ17050.1"/>
    </source>
</evidence>
<dbReference type="Proteomes" id="UP000187429">
    <property type="component" value="Unassembled WGS sequence"/>
</dbReference>
<comment type="caution">
    <text evidence="1">The sequence shown here is derived from an EMBL/GenBank/DDBJ whole genome shotgun (WGS) entry which is preliminary data.</text>
</comment>
<feature type="non-terminal residue" evidence="1">
    <location>
        <position position="58"/>
    </location>
</feature>
<name>A0A1R1XQY0_9FUNG</name>